<evidence type="ECO:0000313" key="2">
    <source>
        <dbReference type="EMBL" id="SFC90453.1"/>
    </source>
</evidence>
<evidence type="ECO:0000256" key="1">
    <source>
        <dbReference type="SAM" id="SignalP"/>
    </source>
</evidence>
<feature type="chain" id="PRO_5042966104" description="DUF1311 domain-containing protein" evidence="1">
    <location>
        <begin position="19"/>
        <end position="215"/>
    </location>
</feature>
<gene>
    <name evidence="2" type="ORF">SAMN05216577_11297</name>
</gene>
<keyword evidence="1" id="KW-0732">Signal</keyword>
<evidence type="ECO:0008006" key="4">
    <source>
        <dbReference type="Google" id="ProtNLM"/>
    </source>
</evidence>
<dbReference type="AlphaFoldDB" id="A0AAQ1HNJ9"/>
<dbReference type="Proteomes" id="UP000183385">
    <property type="component" value="Unassembled WGS sequence"/>
</dbReference>
<proteinExistence type="predicted"/>
<reference evidence="2 3" key="1">
    <citation type="submission" date="2016-10" db="EMBL/GenBank/DDBJ databases">
        <authorList>
            <person name="Varghese N."/>
            <person name="Submissions S."/>
        </authorList>
    </citation>
    <scope>NUCLEOTIDE SEQUENCE [LARGE SCALE GENOMIC DNA]</scope>
    <source>
        <strain evidence="2 3">LMG 18378</strain>
    </source>
</reference>
<sequence length="215" mass="25124">MKKTMLLLTLLYSVNAFAVNDFCEDGCTLKEIEAKNKANYKTHEQWVIHNEALEAEEYRQWVQEHREAQARADALPKSVYVPGTQYRTCVQDVYEQAAGFLGEDANTQISVSQDTSEKCSFIVTRFDDQSHACENLSALSGMARMMSYQEETCRYEKEKWRLYEQYRDVVYTPAWTHSVELEYLNKLKPIELKHKENVDKWIEQEKQKNKKGGAL</sequence>
<keyword evidence="3" id="KW-1185">Reference proteome</keyword>
<feature type="signal peptide" evidence="1">
    <location>
        <begin position="1"/>
        <end position="18"/>
    </location>
</feature>
<accession>A0AAQ1HNJ9</accession>
<name>A0AAQ1HNJ9_9PSED</name>
<organism evidence="2 3">
    <name type="scientific">Pseudomonas citronellolis</name>
    <dbReference type="NCBI Taxonomy" id="53408"/>
    <lineage>
        <taxon>Bacteria</taxon>
        <taxon>Pseudomonadati</taxon>
        <taxon>Pseudomonadota</taxon>
        <taxon>Gammaproteobacteria</taxon>
        <taxon>Pseudomonadales</taxon>
        <taxon>Pseudomonadaceae</taxon>
        <taxon>Pseudomonas</taxon>
    </lineage>
</organism>
<protein>
    <recommendedName>
        <fullName evidence="4">DUF1311 domain-containing protein</fullName>
    </recommendedName>
</protein>
<dbReference type="RefSeq" id="WP_135499879.1">
    <property type="nucleotide sequence ID" value="NZ_FOLS01000012.1"/>
</dbReference>
<dbReference type="EMBL" id="FOLS01000012">
    <property type="protein sequence ID" value="SFC90453.1"/>
    <property type="molecule type" value="Genomic_DNA"/>
</dbReference>
<comment type="caution">
    <text evidence="2">The sequence shown here is derived from an EMBL/GenBank/DDBJ whole genome shotgun (WGS) entry which is preliminary data.</text>
</comment>
<evidence type="ECO:0000313" key="3">
    <source>
        <dbReference type="Proteomes" id="UP000183385"/>
    </source>
</evidence>